<evidence type="ECO:0000259" key="1">
    <source>
        <dbReference type="Pfam" id="PF04149"/>
    </source>
</evidence>
<proteinExistence type="predicted"/>
<accession>A0AAE3KHR7</accession>
<feature type="domain" description="DUF397" evidence="1">
    <location>
        <begin position="7"/>
        <end position="58"/>
    </location>
</feature>
<dbReference type="Proteomes" id="UP001206128">
    <property type="component" value="Unassembled WGS sequence"/>
</dbReference>
<sequence length="66" mass="7118">MNENRLWRKSSRTSAGANNCVELAVELSGMLVRDSKKPDGGTLTFGPAAFGSFMAAVKDGRLDTQR</sequence>
<evidence type="ECO:0000313" key="2">
    <source>
        <dbReference type="EMBL" id="MCP2167167.1"/>
    </source>
</evidence>
<keyword evidence="3" id="KW-1185">Reference proteome</keyword>
<reference evidence="2" key="1">
    <citation type="submission" date="2022-06" db="EMBL/GenBank/DDBJ databases">
        <title>Genomic Encyclopedia of Archaeal and Bacterial Type Strains, Phase II (KMG-II): from individual species to whole genera.</title>
        <authorList>
            <person name="Goeker M."/>
        </authorList>
    </citation>
    <scope>NUCLEOTIDE SEQUENCE</scope>
    <source>
        <strain evidence="2">DSM 43935</strain>
    </source>
</reference>
<evidence type="ECO:0000313" key="3">
    <source>
        <dbReference type="Proteomes" id="UP001206128"/>
    </source>
</evidence>
<name>A0AAE3KHR7_9PSEU</name>
<dbReference type="RefSeq" id="WP_253773777.1">
    <property type="nucleotide sequence ID" value="NZ_JAMTCK010000009.1"/>
</dbReference>
<comment type="caution">
    <text evidence="2">The sequence shown here is derived from an EMBL/GenBank/DDBJ whole genome shotgun (WGS) entry which is preliminary data.</text>
</comment>
<dbReference type="Pfam" id="PF04149">
    <property type="entry name" value="DUF397"/>
    <property type="match status" value="1"/>
</dbReference>
<organism evidence="2 3">
    <name type="scientific">Goodfellowiella coeruleoviolacea</name>
    <dbReference type="NCBI Taxonomy" id="334858"/>
    <lineage>
        <taxon>Bacteria</taxon>
        <taxon>Bacillati</taxon>
        <taxon>Actinomycetota</taxon>
        <taxon>Actinomycetes</taxon>
        <taxon>Pseudonocardiales</taxon>
        <taxon>Pseudonocardiaceae</taxon>
        <taxon>Goodfellowiella</taxon>
    </lineage>
</organism>
<dbReference type="InterPro" id="IPR007278">
    <property type="entry name" value="DUF397"/>
</dbReference>
<protein>
    <recommendedName>
        <fullName evidence="1">DUF397 domain-containing protein</fullName>
    </recommendedName>
</protein>
<gene>
    <name evidence="2" type="ORF">LX83_004040</name>
</gene>
<dbReference type="EMBL" id="JAMTCK010000009">
    <property type="protein sequence ID" value="MCP2167167.1"/>
    <property type="molecule type" value="Genomic_DNA"/>
</dbReference>
<dbReference type="AlphaFoldDB" id="A0AAE3KHR7"/>